<dbReference type="EMBL" id="SUTG01000020">
    <property type="protein sequence ID" value="MBE6512531.1"/>
    <property type="molecule type" value="Genomic_DNA"/>
</dbReference>
<accession>A0A126QXR0</accession>
<name>A0A126QXR0_METOL</name>
<feature type="domain" description="4Fe-4S ferredoxin-type" evidence="1">
    <location>
        <begin position="48"/>
        <end position="76"/>
    </location>
</feature>
<evidence type="ECO:0000313" key="2">
    <source>
        <dbReference type="EMBL" id="AMK14597.1"/>
    </source>
</evidence>
<dbReference type="PROSITE" id="PS51379">
    <property type="entry name" value="4FE4S_FER_2"/>
    <property type="match status" value="2"/>
</dbReference>
<dbReference type="STRING" id="294671.YLM1_0037"/>
<dbReference type="EMBL" id="CP014265">
    <property type="protein sequence ID" value="AMK14597.1"/>
    <property type="molecule type" value="Genomic_DNA"/>
</dbReference>
<dbReference type="Proteomes" id="UP000732619">
    <property type="component" value="Unassembled WGS sequence"/>
</dbReference>
<feature type="domain" description="4Fe-4S ferredoxin-type" evidence="1">
    <location>
        <begin position="1"/>
        <end position="30"/>
    </location>
</feature>
<dbReference type="PATRIC" id="fig|294671.3.peg.37"/>
<gene>
    <name evidence="3" type="ORF">E7Z75_05270</name>
    <name evidence="4" type="ORF">SAMN02910297_00416</name>
    <name evidence="2" type="ORF">YLM1_0037</name>
</gene>
<evidence type="ECO:0000313" key="4">
    <source>
        <dbReference type="EMBL" id="SFL27350.1"/>
    </source>
</evidence>
<dbReference type="InterPro" id="IPR017896">
    <property type="entry name" value="4Fe4S_Fe-S-bd"/>
</dbReference>
<keyword evidence="5" id="KW-1185">Reference proteome</keyword>
<dbReference type="Proteomes" id="UP000066376">
    <property type="component" value="Chromosome"/>
</dbReference>
<evidence type="ECO:0000313" key="5">
    <source>
        <dbReference type="Proteomes" id="UP000066376"/>
    </source>
</evidence>
<dbReference type="Pfam" id="PF00037">
    <property type="entry name" value="Fer4"/>
    <property type="match status" value="2"/>
</dbReference>
<dbReference type="GO" id="GO:0016491">
    <property type="term" value="F:oxidoreductase activity"/>
    <property type="evidence" value="ECO:0007669"/>
    <property type="project" value="UniProtKB-ARBA"/>
</dbReference>
<dbReference type="Gene3D" id="3.30.70.20">
    <property type="match status" value="2"/>
</dbReference>
<sequence length="76" mass="8178">MELKVDQDKCLGCGVCVIACPVNASISPENAGGHGSKTTETIMMVENGFIKLFSVDKCDKCGTCQMFCPTEAIWLE</sequence>
<reference evidence="2 5" key="1">
    <citation type="journal article" date="2016" name="Genome Announc.">
        <title>Draft Genome Sequence of the Rumen Methanogen Methanobrevibacter olleyae YLM1.</title>
        <authorList>
            <person name="Kelly W.J."/>
            <person name="Li D."/>
            <person name="Lambie S.C."/>
            <person name="Cox F."/>
            <person name="Attwood G.T."/>
            <person name="Altermann E."/>
            <person name="Leahy S.C."/>
        </authorList>
    </citation>
    <scope>NUCLEOTIDE SEQUENCE [LARGE SCALE GENOMIC DNA]</scope>
    <source>
        <strain evidence="2 5">YLM1</strain>
    </source>
</reference>
<dbReference type="OrthoDB" id="230142at2157"/>
<reference evidence="5" key="2">
    <citation type="submission" date="2016-02" db="EMBL/GenBank/DDBJ databases">
        <title>The draft genome sequence of the rumen methanogen Methanobrevibacter olleyae YLM1.</title>
        <authorList>
            <consortium name="New Zealand Agricultural Greenhouse Gas Research Centre/Pastoral Greenhouse Gas Research Consortium"/>
            <person name="Kelly W.J."/>
            <person name="Li D."/>
            <person name="Lambie S.C."/>
            <person name="Attwood G.T."/>
            <person name="Altermann E."/>
            <person name="Leahy S.C."/>
        </authorList>
    </citation>
    <scope>NUCLEOTIDE SEQUENCE [LARGE SCALE GENOMIC DNA]</scope>
    <source>
        <strain evidence="5">YLM1</strain>
    </source>
</reference>
<evidence type="ECO:0000313" key="6">
    <source>
        <dbReference type="Proteomes" id="UP000183442"/>
    </source>
</evidence>
<proteinExistence type="predicted"/>
<dbReference type="InterPro" id="IPR017900">
    <property type="entry name" value="4Fe4S_Fe_S_CS"/>
</dbReference>
<protein>
    <submittedName>
        <fullName evidence="3">4Fe-4S dicluster domain-containing protein</fullName>
    </submittedName>
    <submittedName>
        <fullName evidence="4">4Fe-4S ferredoxin</fullName>
    </submittedName>
    <submittedName>
        <fullName evidence="2">Tungsten formylmethanofuran dehydrogenase subunit G FwdG</fullName>
    </submittedName>
</protein>
<organism evidence="2 5">
    <name type="scientific">Methanobrevibacter olleyae</name>
    <dbReference type="NCBI Taxonomy" id="294671"/>
    <lineage>
        <taxon>Archaea</taxon>
        <taxon>Methanobacteriati</taxon>
        <taxon>Methanobacteriota</taxon>
        <taxon>Methanomada group</taxon>
        <taxon>Methanobacteria</taxon>
        <taxon>Methanobacteriales</taxon>
        <taxon>Methanobacteriaceae</taxon>
        <taxon>Methanobrevibacter</taxon>
    </lineage>
</organism>
<dbReference type="PROSITE" id="PS00198">
    <property type="entry name" value="4FE4S_FER_1"/>
    <property type="match status" value="2"/>
</dbReference>
<dbReference type="KEGG" id="mol:YLM1_0037"/>
<dbReference type="GeneID" id="8769981"/>
<dbReference type="Proteomes" id="UP000183442">
    <property type="component" value="Unassembled WGS sequence"/>
</dbReference>
<dbReference type="SUPFAM" id="SSF54862">
    <property type="entry name" value="4Fe-4S ferredoxins"/>
    <property type="match status" value="1"/>
</dbReference>
<dbReference type="RefSeq" id="WP_012955149.1">
    <property type="nucleotide sequence ID" value="NZ_CP014265.1"/>
</dbReference>
<evidence type="ECO:0000313" key="3">
    <source>
        <dbReference type="EMBL" id="MBE6512531.1"/>
    </source>
</evidence>
<reference evidence="6" key="3">
    <citation type="submission" date="2016-10" db="EMBL/GenBank/DDBJ databases">
        <authorList>
            <person name="Varghese N."/>
        </authorList>
    </citation>
    <scope>NUCLEOTIDE SEQUENCE [LARGE SCALE GENOMIC DNA]</scope>
    <source>
        <strain evidence="6">DSM 16632</strain>
    </source>
</reference>
<evidence type="ECO:0000259" key="1">
    <source>
        <dbReference type="PROSITE" id="PS51379"/>
    </source>
</evidence>
<dbReference type="EMBL" id="FOTL01000004">
    <property type="protein sequence ID" value="SFL27350.1"/>
    <property type="molecule type" value="Genomic_DNA"/>
</dbReference>
<reference evidence="3" key="5">
    <citation type="submission" date="2019-04" db="EMBL/GenBank/DDBJ databases">
        <title>Evolution of Biomass-Degrading Anaerobic Consortia Revealed by Metagenomics.</title>
        <authorList>
            <person name="Peng X."/>
        </authorList>
    </citation>
    <scope>NUCLEOTIDE SEQUENCE</scope>
    <source>
        <strain evidence="3">SIG14</strain>
    </source>
</reference>
<reference evidence="4" key="4">
    <citation type="submission" date="2016-10" db="EMBL/GenBank/DDBJ databases">
        <authorList>
            <person name="de Groot N.N."/>
        </authorList>
    </citation>
    <scope>NUCLEOTIDE SEQUENCE [LARGE SCALE GENOMIC DNA]</scope>
    <source>
        <strain evidence="4">DSM 16632</strain>
    </source>
</reference>
<dbReference type="AlphaFoldDB" id="A0A126QXR0"/>